<evidence type="ECO:0000313" key="3">
    <source>
        <dbReference type="Proteomes" id="UP000325333"/>
    </source>
</evidence>
<dbReference type="RefSeq" id="WP_149651754.1">
    <property type="nucleotide sequence ID" value="NZ_VEWN01000027.1"/>
</dbReference>
<dbReference type="Proteomes" id="UP000325333">
    <property type="component" value="Unassembled WGS sequence"/>
</dbReference>
<protein>
    <submittedName>
        <fullName evidence="2">Uncharacterized protein</fullName>
    </submittedName>
</protein>
<feature type="chain" id="PRO_5022785276" evidence="1">
    <location>
        <begin position="24"/>
        <end position="154"/>
    </location>
</feature>
<gene>
    <name evidence="2" type="ORF">FH063_004274</name>
</gene>
<proteinExistence type="predicted"/>
<comment type="caution">
    <text evidence="2">The sequence shown here is derived from an EMBL/GenBank/DDBJ whole genome shotgun (WGS) entry which is preliminary data.</text>
</comment>
<dbReference type="AlphaFoldDB" id="A0A5B0KIP6"/>
<dbReference type="EMBL" id="VEWN01000027">
    <property type="protein sequence ID" value="KAA1052497.1"/>
    <property type="molecule type" value="Genomic_DNA"/>
</dbReference>
<evidence type="ECO:0000313" key="2">
    <source>
        <dbReference type="EMBL" id="KAA1052497.1"/>
    </source>
</evidence>
<organism evidence="2 3">
    <name type="scientific">Azospirillum argentinense</name>
    <dbReference type="NCBI Taxonomy" id="2970906"/>
    <lineage>
        <taxon>Bacteria</taxon>
        <taxon>Pseudomonadati</taxon>
        <taxon>Pseudomonadota</taxon>
        <taxon>Alphaproteobacteria</taxon>
        <taxon>Rhodospirillales</taxon>
        <taxon>Azospirillaceae</taxon>
        <taxon>Azospirillum</taxon>
    </lineage>
</organism>
<keyword evidence="1" id="KW-0732">Signal</keyword>
<sequence>MIAISRRGALAVCFIAAITASVAVSGRAAESEVVRTFKYDTAERCFIDSDIRFCGFKGGVGTVTLRGAPNSRSFLLTIKGQLQPQVKMNGTELLIVNAVRKEANDKNILVHRIRPGDTDHFINETVQVSNSRFRLRDITDVRIRAVSVMPPEEG</sequence>
<reference evidence="2 3" key="1">
    <citation type="submission" date="2019-07" db="EMBL/GenBank/DDBJ databases">
        <title>Genome sequencing of the stress-tolerant strain Azospirillum brasilense Az19.</title>
        <authorList>
            <person name="Maroniche G.A."/>
            <person name="Garcia J.E."/>
            <person name="Pagnussat L."/>
            <person name="Amenta M."/>
            <person name="Creus C.M."/>
        </authorList>
    </citation>
    <scope>NUCLEOTIDE SEQUENCE [LARGE SCALE GENOMIC DNA]</scope>
    <source>
        <strain evidence="2 3">Az19</strain>
    </source>
</reference>
<evidence type="ECO:0000256" key="1">
    <source>
        <dbReference type="SAM" id="SignalP"/>
    </source>
</evidence>
<feature type="signal peptide" evidence="1">
    <location>
        <begin position="1"/>
        <end position="23"/>
    </location>
</feature>
<name>A0A5B0KIP6_9PROT</name>
<accession>A0A5B0KIP6</accession>